<dbReference type="PROSITE" id="PS50005">
    <property type="entry name" value="TPR"/>
    <property type="match status" value="1"/>
</dbReference>
<dbReference type="RefSeq" id="XP_053022854.1">
    <property type="nucleotide sequence ID" value="XM_053171608.1"/>
</dbReference>
<proteinExistence type="predicted"/>
<reference evidence="2" key="1">
    <citation type="submission" date="2022-10" db="EMBL/GenBank/DDBJ databases">
        <title>Puccinia triticina Genome sequencing and assembly.</title>
        <authorList>
            <person name="Li C."/>
        </authorList>
    </citation>
    <scope>NUCLEOTIDE SEQUENCE</scope>
    <source>
        <strain evidence="2">Pt15</strain>
    </source>
</reference>
<dbReference type="GeneID" id="77812503"/>
<dbReference type="EMBL" id="CP110428">
    <property type="protein sequence ID" value="WAQ87299.1"/>
    <property type="molecule type" value="Genomic_DNA"/>
</dbReference>
<gene>
    <name evidence="2" type="ORF">PtA15_8A203</name>
</gene>
<protein>
    <submittedName>
        <fullName evidence="2">Uncharacterized protein</fullName>
    </submittedName>
</protein>
<keyword evidence="1" id="KW-0802">TPR repeat</keyword>
<dbReference type="InterPro" id="IPR019734">
    <property type="entry name" value="TPR_rpt"/>
</dbReference>
<accession>A0ABY7CPW5</accession>
<dbReference type="Proteomes" id="UP001164743">
    <property type="component" value="Chromosome 8A"/>
</dbReference>
<keyword evidence="3" id="KW-1185">Reference proteome</keyword>
<dbReference type="Gene3D" id="1.25.40.10">
    <property type="entry name" value="Tetratricopeptide repeat domain"/>
    <property type="match status" value="1"/>
</dbReference>
<dbReference type="SUPFAM" id="SSF48452">
    <property type="entry name" value="TPR-like"/>
    <property type="match status" value="1"/>
</dbReference>
<name>A0ABY7CPW5_9BASI</name>
<evidence type="ECO:0000256" key="1">
    <source>
        <dbReference type="PROSITE-ProRule" id="PRU00339"/>
    </source>
</evidence>
<evidence type="ECO:0000313" key="2">
    <source>
        <dbReference type="EMBL" id="WAQ87299.1"/>
    </source>
</evidence>
<sequence length="157" mass="17557">MLFFDGVQYFFKKSKNPKWSNILGRLALQGLRTLILPSAQQTQPNVKLPPLPIKRSATAAQRTQSNVKLLPLLIARSTTRDSQEPATWVFRRGIAAFQAKNYQRAVRYFDQAFEASSNESITLKINILDSRAAAKEKLDDIKGSLSDAKLTIVCTSS</sequence>
<evidence type="ECO:0000313" key="3">
    <source>
        <dbReference type="Proteomes" id="UP001164743"/>
    </source>
</evidence>
<organism evidence="2 3">
    <name type="scientific">Puccinia triticina</name>
    <dbReference type="NCBI Taxonomy" id="208348"/>
    <lineage>
        <taxon>Eukaryota</taxon>
        <taxon>Fungi</taxon>
        <taxon>Dikarya</taxon>
        <taxon>Basidiomycota</taxon>
        <taxon>Pucciniomycotina</taxon>
        <taxon>Pucciniomycetes</taxon>
        <taxon>Pucciniales</taxon>
        <taxon>Pucciniaceae</taxon>
        <taxon>Puccinia</taxon>
    </lineage>
</organism>
<feature type="repeat" description="TPR" evidence="1">
    <location>
        <begin position="86"/>
        <end position="119"/>
    </location>
</feature>
<dbReference type="InterPro" id="IPR011990">
    <property type="entry name" value="TPR-like_helical_dom_sf"/>
</dbReference>